<feature type="region of interest" description="Disordered" evidence="1">
    <location>
        <begin position="1"/>
        <end position="37"/>
    </location>
</feature>
<protein>
    <submittedName>
        <fullName evidence="2">Uncharacterized protein</fullName>
    </submittedName>
</protein>
<proteinExistence type="predicted"/>
<gene>
    <name evidence="2" type="ORF">Aru02nite_29380</name>
</gene>
<evidence type="ECO:0000313" key="3">
    <source>
        <dbReference type="Proteomes" id="UP000612808"/>
    </source>
</evidence>
<name>A0A8J3NA66_9ACTN</name>
<evidence type="ECO:0000313" key="2">
    <source>
        <dbReference type="EMBL" id="GID12049.1"/>
    </source>
</evidence>
<feature type="region of interest" description="Disordered" evidence="1">
    <location>
        <begin position="85"/>
        <end position="107"/>
    </location>
</feature>
<reference evidence="2" key="1">
    <citation type="submission" date="2021-01" db="EMBL/GenBank/DDBJ databases">
        <title>Whole genome shotgun sequence of Actinocatenispora rupis NBRC 107355.</title>
        <authorList>
            <person name="Komaki H."/>
            <person name="Tamura T."/>
        </authorList>
    </citation>
    <scope>NUCLEOTIDE SEQUENCE</scope>
    <source>
        <strain evidence="2">NBRC 107355</strain>
    </source>
</reference>
<sequence length="107" mass="11037">MHHPADCTSGWRGPEGDRAGATPGAVGRQTAHGPGHRRGRAIVLYGPYVCMGAVGVIDGFMRIRRCNSAGLSATGKLLGHAYRGAPRGVEPGGRRTRGIAGVHGAAR</sequence>
<organism evidence="2 3">
    <name type="scientific">Actinocatenispora rupis</name>
    <dbReference type="NCBI Taxonomy" id="519421"/>
    <lineage>
        <taxon>Bacteria</taxon>
        <taxon>Bacillati</taxon>
        <taxon>Actinomycetota</taxon>
        <taxon>Actinomycetes</taxon>
        <taxon>Micromonosporales</taxon>
        <taxon>Micromonosporaceae</taxon>
        <taxon>Actinocatenispora</taxon>
    </lineage>
</organism>
<keyword evidence="3" id="KW-1185">Reference proteome</keyword>
<dbReference type="AlphaFoldDB" id="A0A8J3NA66"/>
<accession>A0A8J3NA66</accession>
<dbReference type="EMBL" id="BOMB01000016">
    <property type="protein sequence ID" value="GID12049.1"/>
    <property type="molecule type" value="Genomic_DNA"/>
</dbReference>
<comment type="caution">
    <text evidence="2">The sequence shown here is derived from an EMBL/GenBank/DDBJ whole genome shotgun (WGS) entry which is preliminary data.</text>
</comment>
<dbReference type="Proteomes" id="UP000612808">
    <property type="component" value="Unassembled WGS sequence"/>
</dbReference>
<evidence type="ECO:0000256" key="1">
    <source>
        <dbReference type="SAM" id="MobiDB-lite"/>
    </source>
</evidence>